<accession>C9Y8M3</accession>
<dbReference type="InterPro" id="IPR015413">
    <property type="entry name" value="Methionyl/Leucyl_tRNA_Synth"/>
</dbReference>
<reference evidence="17" key="1">
    <citation type="journal article" date="2010" name="Nature">
        <title>The dynamic genome of Hydra.</title>
        <authorList>
            <person name="Chapman J.A."/>
            <person name="Kirkness E.F."/>
            <person name="Simakov O."/>
            <person name="Hampson S.E."/>
            <person name="Mitros T."/>
            <person name="Weinmaier T."/>
            <person name="Rattei T."/>
            <person name="Balasubramanian P.G."/>
            <person name="Borman J."/>
            <person name="Busam D."/>
            <person name="Disbennett K."/>
            <person name="Pfannkoch C."/>
            <person name="Sumin N."/>
            <person name="Sutton G."/>
            <person name="Viswanathan L."/>
            <person name="Walenz B."/>
            <person name="Goodstein D.M."/>
            <person name="Hellsten U."/>
            <person name="Kawashima T."/>
            <person name="Prochnik S.E."/>
            <person name="Putnam N.H."/>
            <person name="Shu S."/>
            <person name="Blumberg B."/>
            <person name="Dana C.E."/>
            <person name="Gee L."/>
            <person name="Kibler D.F."/>
            <person name="Law L."/>
            <person name="Lindgens D."/>
            <person name="Martinez D.E."/>
            <person name="Peng J."/>
            <person name="Wigge P.A."/>
            <person name="Bertulat B."/>
            <person name="Guder C."/>
            <person name="Nakamura Y."/>
            <person name="Ozbek S."/>
            <person name="Watanabe H."/>
            <person name="Khalturin K."/>
            <person name="Hemmrich G."/>
            <person name="Franke A."/>
            <person name="Augustin R."/>
            <person name="Fraune S."/>
            <person name="Hayakawa E."/>
            <person name="Hayakawa S."/>
            <person name="Hirose M."/>
            <person name="Hwang J."/>
            <person name="Ikeo K."/>
            <person name="Nishimiya-Fujisawa C."/>
            <person name="Ogura A."/>
            <person name="Takahashi T."/>
            <person name="Steinmetz P.R."/>
            <person name="Zhang X."/>
            <person name="Aufschnaiter R."/>
            <person name="Eder M.K."/>
            <person name="Gorny A.K."/>
            <person name="Salvenmoser W."/>
            <person name="Heimberg A.M."/>
            <person name="Wheeler B.M."/>
            <person name="Peterson K.J."/>
            <person name="Boettger A."/>
            <person name="Tischler P."/>
            <person name="Wolf A."/>
            <person name="Gojobori T."/>
            <person name="Remington K.A."/>
            <person name="Strausberg R.L."/>
            <person name="Venter J."/>
            <person name="Technau U."/>
            <person name="Hobmayer B."/>
            <person name="Bosch T.C."/>
            <person name="Holstein T.W."/>
            <person name="Fujisawa T."/>
            <person name="Bode H.R."/>
            <person name="David C.N."/>
            <person name="Rokhsar D.S."/>
            <person name="Steele R.E."/>
        </authorList>
    </citation>
    <scope>NUCLEOTIDE SEQUENCE</scope>
</reference>
<feature type="compositionally biased region" description="Basic residues" evidence="15">
    <location>
        <begin position="175"/>
        <end position="191"/>
    </location>
</feature>
<comment type="subcellular location">
    <subcellularLocation>
        <location evidence="2">Cytoplasm</location>
    </subcellularLocation>
</comment>
<sequence length="191" mass="22049">MTPEQSCQHAAGRKQYLDGFHISFDNWHSTHSPENTELARQIYRDLRDRADGSLIEVRTIEQFFDPEKNMFLPDRYIKGECPKCHAKDQYGDNCEVCGSVYAPTDLINPYSALSGAKPELKNSEHYLLQALRSTLRGVSGELDARWQASTRSGQQDQRVVLRTHQPGRHPERRLGRLGHQPRRTLLRYRDS</sequence>
<comment type="similarity">
    <text evidence="3">Belongs to the class-I aminoacyl-tRNA synthetase family. MetG type 1 subfamily.</text>
</comment>
<dbReference type="FunFam" id="2.20.28.20:FF:000001">
    <property type="entry name" value="Methionine--tRNA ligase"/>
    <property type="match status" value="1"/>
</dbReference>
<dbReference type="PANTHER" id="PTHR45765">
    <property type="entry name" value="METHIONINE--TRNA LIGASE"/>
    <property type="match status" value="1"/>
</dbReference>
<dbReference type="InterPro" id="IPR014729">
    <property type="entry name" value="Rossmann-like_a/b/a_fold"/>
</dbReference>
<evidence type="ECO:0000256" key="3">
    <source>
        <dbReference type="ARBA" id="ARBA00008258"/>
    </source>
</evidence>
<dbReference type="GO" id="GO:0006431">
    <property type="term" value="P:methionyl-tRNA aminoacylation"/>
    <property type="evidence" value="ECO:0007669"/>
    <property type="project" value="TreeGrafter"/>
</dbReference>
<proteinExistence type="inferred from homology"/>
<evidence type="ECO:0000259" key="16">
    <source>
        <dbReference type="Pfam" id="PF09334"/>
    </source>
</evidence>
<feature type="domain" description="Methionyl/Leucyl tRNA synthetase" evidence="16">
    <location>
        <begin position="2"/>
        <end position="129"/>
    </location>
</feature>
<evidence type="ECO:0000256" key="15">
    <source>
        <dbReference type="SAM" id="MobiDB-lite"/>
    </source>
</evidence>
<keyword evidence="8" id="KW-0547">Nucleotide-binding</keyword>
<evidence type="ECO:0000256" key="1">
    <source>
        <dbReference type="ARBA" id="ARBA00003314"/>
    </source>
</evidence>
<evidence type="ECO:0000256" key="11">
    <source>
        <dbReference type="ARBA" id="ARBA00022917"/>
    </source>
</evidence>
<dbReference type="Pfam" id="PF09334">
    <property type="entry name" value="tRNA-synt_1g"/>
    <property type="match status" value="1"/>
</dbReference>
<dbReference type="GO" id="GO:0004825">
    <property type="term" value="F:methionine-tRNA ligase activity"/>
    <property type="evidence" value="ECO:0007669"/>
    <property type="project" value="UniProtKB-EC"/>
</dbReference>
<evidence type="ECO:0000256" key="8">
    <source>
        <dbReference type="ARBA" id="ARBA00022741"/>
    </source>
</evidence>
<protein>
    <recommendedName>
        <fullName evidence="5">Methionine--tRNA ligase</fullName>
        <ecNumber evidence="4">6.1.1.10</ecNumber>
    </recommendedName>
    <alternativeName>
        <fullName evidence="13">Methionyl-tRNA synthetase</fullName>
    </alternativeName>
</protein>
<feature type="region of interest" description="Disordered" evidence="15">
    <location>
        <begin position="147"/>
        <end position="191"/>
    </location>
</feature>
<dbReference type="GO" id="GO:0005829">
    <property type="term" value="C:cytosol"/>
    <property type="evidence" value="ECO:0007669"/>
    <property type="project" value="TreeGrafter"/>
</dbReference>
<dbReference type="Gene3D" id="3.40.50.620">
    <property type="entry name" value="HUPs"/>
    <property type="match status" value="1"/>
</dbReference>
<dbReference type="EMBL" id="FN543104">
    <property type="protein sequence ID" value="CBA27930.1"/>
    <property type="molecule type" value="Genomic_DNA"/>
</dbReference>
<dbReference type="SUPFAM" id="SSF52374">
    <property type="entry name" value="Nucleotidylyl transferase"/>
    <property type="match status" value="1"/>
</dbReference>
<dbReference type="Gene3D" id="2.20.28.20">
    <property type="entry name" value="Methionyl-tRNA synthetase, Zn-domain"/>
    <property type="match status" value="1"/>
</dbReference>
<comment type="catalytic activity">
    <reaction evidence="14">
        <text>tRNA(Met) + L-methionine + ATP = L-methionyl-tRNA(Met) + AMP + diphosphate</text>
        <dbReference type="Rhea" id="RHEA:13481"/>
        <dbReference type="Rhea" id="RHEA-COMP:9667"/>
        <dbReference type="Rhea" id="RHEA-COMP:9698"/>
        <dbReference type="ChEBI" id="CHEBI:30616"/>
        <dbReference type="ChEBI" id="CHEBI:33019"/>
        <dbReference type="ChEBI" id="CHEBI:57844"/>
        <dbReference type="ChEBI" id="CHEBI:78442"/>
        <dbReference type="ChEBI" id="CHEBI:78530"/>
        <dbReference type="ChEBI" id="CHEBI:456215"/>
        <dbReference type="EC" id="6.1.1.10"/>
    </reaction>
</comment>
<evidence type="ECO:0000256" key="12">
    <source>
        <dbReference type="ARBA" id="ARBA00023146"/>
    </source>
</evidence>
<evidence type="ECO:0000256" key="2">
    <source>
        <dbReference type="ARBA" id="ARBA00004496"/>
    </source>
</evidence>
<organism evidence="17">
    <name type="scientific">Curvibacter symbiont subsp. Hydra magnipapillata</name>
    <dbReference type="NCBI Taxonomy" id="667019"/>
    <lineage>
        <taxon>Bacteria</taxon>
        <taxon>Pseudomonadati</taxon>
        <taxon>Pseudomonadota</taxon>
        <taxon>Betaproteobacteria</taxon>
        <taxon>Burkholderiales</taxon>
        <taxon>Comamonadaceae</taxon>
        <taxon>Curvibacter</taxon>
    </lineage>
</organism>
<evidence type="ECO:0000256" key="10">
    <source>
        <dbReference type="ARBA" id="ARBA00022840"/>
    </source>
</evidence>
<keyword evidence="6" id="KW-0963">Cytoplasm</keyword>
<evidence type="ECO:0000256" key="9">
    <source>
        <dbReference type="ARBA" id="ARBA00022833"/>
    </source>
</evidence>
<keyword evidence="9" id="KW-0862">Zinc</keyword>
<keyword evidence="10" id="KW-0067">ATP-binding</keyword>
<comment type="function">
    <text evidence="1">Is required not only for elongation of protein synthesis but also for the initiation of all mRNA translation through initiator tRNA(fMet) aminoacylation.</text>
</comment>
<evidence type="ECO:0000313" key="17">
    <source>
        <dbReference type="EMBL" id="CBA27930.1"/>
    </source>
</evidence>
<dbReference type="GO" id="GO:0005524">
    <property type="term" value="F:ATP binding"/>
    <property type="evidence" value="ECO:0007669"/>
    <property type="project" value="UniProtKB-KW"/>
</dbReference>
<keyword evidence="12" id="KW-0030">Aminoacyl-tRNA synthetase</keyword>
<gene>
    <name evidence="17" type="ORF">Csp_A04740</name>
</gene>
<evidence type="ECO:0000256" key="6">
    <source>
        <dbReference type="ARBA" id="ARBA00022490"/>
    </source>
</evidence>
<dbReference type="AlphaFoldDB" id="C9Y8M3"/>
<evidence type="ECO:0000256" key="7">
    <source>
        <dbReference type="ARBA" id="ARBA00022598"/>
    </source>
</evidence>
<dbReference type="SUPFAM" id="SSF57770">
    <property type="entry name" value="Methionyl-tRNA synthetase (MetRS), Zn-domain"/>
    <property type="match status" value="1"/>
</dbReference>
<dbReference type="InterPro" id="IPR023458">
    <property type="entry name" value="Met-tRNA_ligase_1"/>
</dbReference>
<evidence type="ECO:0000256" key="13">
    <source>
        <dbReference type="ARBA" id="ARBA00030904"/>
    </source>
</evidence>
<evidence type="ECO:0000256" key="14">
    <source>
        <dbReference type="ARBA" id="ARBA00047364"/>
    </source>
</evidence>
<feature type="compositionally biased region" description="Polar residues" evidence="15">
    <location>
        <begin position="147"/>
        <end position="157"/>
    </location>
</feature>
<name>C9Y8M3_CURXX</name>
<keyword evidence="11" id="KW-0648">Protein biosynthesis</keyword>
<evidence type="ECO:0000256" key="5">
    <source>
        <dbReference type="ARBA" id="ARBA00018753"/>
    </source>
</evidence>
<dbReference type="InterPro" id="IPR029038">
    <property type="entry name" value="MetRS_Zn"/>
</dbReference>
<dbReference type="EC" id="6.1.1.10" evidence="4"/>
<dbReference type="PANTHER" id="PTHR45765:SF1">
    <property type="entry name" value="METHIONINE--TRNA LIGASE, CYTOPLASMIC"/>
    <property type="match status" value="1"/>
</dbReference>
<keyword evidence="7 17" id="KW-0436">Ligase</keyword>
<evidence type="ECO:0000256" key="4">
    <source>
        <dbReference type="ARBA" id="ARBA00012838"/>
    </source>
</evidence>